<reference evidence="1" key="1">
    <citation type="submission" date="2022-07" db="EMBL/GenBank/DDBJ databases">
        <title>Genome Sequence of Phlebia brevispora.</title>
        <authorList>
            <person name="Buettner E."/>
        </authorList>
    </citation>
    <scope>NUCLEOTIDE SEQUENCE</scope>
    <source>
        <strain evidence="1">MPL23</strain>
    </source>
</reference>
<proteinExistence type="predicted"/>
<dbReference type="Proteomes" id="UP001148662">
    <property type="component" value="Unassembled WGS sequence"/>
</dbReference>
<dbReference type="EMBL" id="JANHOG010002550">
    <property type="protein sequence ID" value="KAJ3522270.1"/>
    <property type="molecule type" value="Genomic_DNA"/>
</dbReference>
<gene>
    <name evidence="1" type="ORF">NM688_g8898</name>
</gene>
<protein>
    <submittedName>
        <fullName evidence="1">Uncharacterized protein</fullName>
    </submittedName>
</protein>
<keyword evidence="2" id="KW-1185">Reference proteome</keyword>
<sequence>MSHGKPFTLITNVLGPNGWKVEIVLQELKLSYEPLYLSIEEIATKQLSVTKYNPNGRIPALIDHQNNDFVIWESCAIIYYLVEKYDTQRVLSVDKFEDKMILQQWLFFQASGQGPYFGQCGWFKDNAPPPKIPEAIERYQKEILRVFSVLETVLSKQSYLLGDKCTVADLAFVMWNELAIKGYVNDYNNFDFPRDFPAVHRWHHELLARGPAQTCIDLRGAWLAAGRR</sequence>
<name>A0ACC1RNI2_9APHY</name>
<evidence type="ECO:0000313" key="2">
    <source>
        <dbReference type="Proteomes" id="UP001148662"/>
    </source>
</evidence>
<accession>A0ACC1RNI2</accession>
<organism evidence="1 2">
    <name type="scientific">Phlebia brevispora</name>
    <dbReference type="NCBI Taxonomy" id="194682"/>
    <lineage>
        <taxon>Eukaryota</taxon>
        <taxon>Fungi</taxon>
        <taxon>Dikarya</taxon>
        <taxon>Basidiomycota</taxon>
        <taxon>Agaricomycotina</taxon>
        <taxon>Agaricomycetes</taxon>
        <taxon>Polyporales</taxon>
        <taxon>Meruliaceae</taxon>
        <taxon>Phlebia</taxon>
    </lineage>
</organism>
<comment type="caution">
    <text evidence="1">The sequence shown here is derived from an EMBL/GenBank/DDBJ whole genome shotgun (WGS) entry which is preliminary data.</text>
</comment>
<evidence type="ECO:0000313" key="1">
    <source>
        <dbReference type="EMBL" id="KAJ3522270.1"/>
    </source>
</evidence>